<comment type="caution">
    <text evidence="3">The sequence shown here is derived from an EMBL/GenBank/DDBJ whole genome shotgun (WGS) entry which is preliminary data.</text>
</comment>
<dbReference type="SUPFAM" id="SSF51556">
    <property type="entry name" value="Metallo-dependent hydrolases"/>
    <property type="match status" value="1"/>
</dbReference>
<dbReference type="Proteomes" id="UP000029736">
    <property type="component" value="Unassembled WGS sequence"/>
</dbReference>
<keyword evidence="1" id="KW-0665">Pyrimidine biosynthesis</keyword>
<sequence>MDLHIKNATIIAPGNLHHKQVRSILIREGYIQKIGETPFEGEDAPVLEAEGLHLSIGWMDFGVQVGDPGLEHRETLHTAGAAAAAGGFTAVAAFPNTDPVIDSKSGVQYIRRNAEGKLVNFHPMGALTLKCAGREITEMIDMQRAGAVAFTDGPIALQHTGVMLRALNYVKAFGGVVINQPLEDHLRHGGQVHEGIVSTSLGMPGIPSIAEEVMVRRDLHLLEYTESRLHLANISTAGAVQMIREAKAKGLQVTASVAIMNLVYEDEATSTFDSNFKVLPPLRSATDRAALKAGVLDGTIDIIASNHQPLEEEAKKLEFPYAEFGATGLETLYALCRTHLSDWLTDELLIEKIAGNPRRILGLDLPEIKEGAMAELTIFQPDAQWVYDRNRVYSRSLNSPVLGQELRGRALAVVNNNQSFVNAHS</sequence>
<proteinExistence type="predicted"/>
<evidence type="ECO:0000313" key="4">
    <source>
        <dbReference type="Proteomes" id="UP000029736"/>
    </source>
</evidence>
<dbReference type="InterPro" id="IPR050138">
    <property type="entry name" value="DHOase/Allantoinase_Hydrolase"/>
</dbReference>
<dbReference type="RefSeq" id="WP_044222773.1">
    <property type="nucleotide sequence ID" value="NZ_JBKAGJ010000021.1"/>
</dbReference>
<dbReference type="GO" id="GO:0006145">
    <property type="term" value="P:purine nucleobase catabolic process"/>
    <property type="evidence" value="ECO:0007669"/>
    <property type="project" value="TreeGrafter"/>
</dbReference>
<feature type="domain" description="Dihydroorotase catalytic" evidence="2">
    <location>
        <begin position="57"/>
        <end position="236"/>
    </location>
</feature>
<evidence type="ECO:0000259" key="2">
    <source>
        <dbReference type="Pfam" id="PF12890"/>
    </source>
</evidence>
<dbReference type="PANTHER" id="PTHR43668">
    <property type="entry name" value="ALLANTOINASE"/>
    <property type="match status" value="1"/>
</dbReference>
<dbReference type="CDD" id="cd01317">
    <property type="entry name" value="DHOase_IIa"/>
    <property type="match status" value="1"/>
</dbReference>
<protein>
    <recommendedName>
        <fullName evidence="2">Dihydroorotase catalytic domain-containing protein</fullName>
    </recommendedName>
</protein>
<evidence type="ECO:0000256" key="1">
    <source>
        <dbReference type="ARBA" id="ARBA00022975"/>
    </source>
</evidence>
<dbReference type="Gene3D" id="3.20.20.140">
    <property type="entry name" value="Metal-dependent hydrolases"/>
    <property type="match status" value="1"/>
</dbReference>
<dbReference type="AlphaFoldDB" id="A0A098S820"/>
<dbReference type="InterPro" id="IPR032466">
    <property type="entry name" value="Metal_Hydrolase"/>
</dbReference>
<accession>A0A098S820</accession>
<dbReference type="SUPFAM" id="SSF51338">
    <property type="entry name" value="Composite domain of metallo-dependent hydrolases"/>
    <property type="match status" value="1"/>
</dbReference>
<evidence type="ECO:0000313" key="3">
    <source>
        <dbReference type="EMBL" id="KGE87232.1"/>
    </source>
</evidence>
<name>A0A098S820_9BACT</name>
<dbReference type="EMBL" id="JPOS01000038">
    <property type="protein sequence ID" value="KGE87232.1"/>
    <property type="molecule type" value="Genomic_DNA"/>
</dbReference>
<dbReference type="InterPro" id="IPR024403">
    <property type="entry name" value="DHOase_cat"/>
</dbReference>
<dbReference type="STRING" id="1524460.IX84_16415"/>
<keyword evidence="4" id="KW-1185">Reference proteome</keyword>
<organism evidence="3 4">
    <name type="scientific">Phaeodactylibacter xiamenensis</name>
    <dbReference type="NCBI Taxonomy" id="1524460"/>
    <lineage>
        <taxon>Bacteria</taxon>
        <taxon>Pseudomonadati</taxon>
        <taxon>Bacteroidota</taxon>
        <taxon>Saprospiria</taxon>
        <taxon>Saprospirales</taxon>
        <taxon>Haliscomenobacteraceae</taxon>
        <taxon>Phaeodactylibacter</taxon>
    </lineage>
</organism>
<dbReference type="GO" id="GO:0046872">
    <property type="term" value="F:metal ion binding"/>
    <property type="evidence" value="ECO:0007669"/>
    <property type="project" value="InterPro"/>
</dbReference>
<dbReference type="InterPro" id="IPR004722">
    <property type="entry name" value="DHOase"/>
</dbReference>
<reference evidence="3 4" key="1">
    <citation type="journal article" date="2014" name="Int. J. Syst. Evol. Microbiol.">
        <title>Phaeodactylibacter xiamenensis gen. nov., sp. nov., a member of the family Saprospiraceae isolated from the marine alga Phaeodactylum tricornutum.</title>
        <authorList>
            <person name="Chen Z.Jr."/>
            <person name="Lei X."/>
            <person name="Lai Q."/>
            <person name="Li Y."/>
            <person name="Zhang B."/>
            <person name="Zhang J."/>
            <person name="Zhang H."/>
            <person name="Yang L."/>
            <person name="Zheng W."/>
            <person name="Tian Y."/>
            <person name="Yu Z."/>
            <person name="Xu H.Jr."/>
            <person name="Zheng T."/>
        </authorList>
    </citation>
    <scope>NUCLEOTIDE SEQUENCE [LARGE SCALE GENOMIC DNA]</scope>
    <source>
        <strain evidence="3 4">KD52</strain>
    </source>
</reference>
<dbReference type="PANTHER" id="PTHR43668:SF2">
    <property type="entry name" value="ALLANTOINASE"/>
    <property type="match status" value="1"/>
</dbReference>
<dbReference type="GO" id="GO:0004151">
    <property type="term" value="F:dihydroorotase activity"/>
    <property type="evidence" value="ECO:0007669"/>
    <property type="project" value="InterPro"/>
</dbReference>
<dbReference type="GO" id="GO:0006221">
    <property type="term" value="P:pyrimidine nucleotide biosynthetic process"/>
    <property type="evidence" value="ECO:0007669"/>
    <property type="project" value="UniProtKB-KW"/>
</dbReference>
<dbReference type="Gene3D" id="2.30.40.10">
    <property type="entry name" value="Urease, subunit C, domain 1"/>
    <property type="match status" value="1"/>
</dbReference>
<dbReference type="InterPro" id="IPR011059">
    <property type="entry name" value="Metal-dep_hydrolase_composite"/>
</dbReference>
<dbReference type="OrthoDB" id="9765462at2"/>
<dbReference type="NCBIfam" id="TIGR00857">
    <property type="entry name" value="pyrC_multi"/>
    <property type="match status" value="1"/>
</dbReference>
<dbReference type="GO" id="GO:0005737">
    <property type="term" value="C:cytoplasm"/>
    <property type="evidence" value="ECO:0007669"/>
    <property type="project" value="TreeGrafter"/>
</dbReference>
<gene>
    <name evidence="3" type="ORF">IX84_16415</name>
</gene>
<dbReference type="GO" id="GO:0004038">
    <property type="term" value="F:allantoinase activity"/>
    <property type="evidence" value="ECO:0007669"/>
    <property type="project" value="TreeGrafter"/>
</dbReference>
<dbReference type="Pfam" id="PF12890">
    <property type="entry name" value="DHOase"/>
    <property type="match status" value="1"/>
</dbReference>